<dbReference type="KEGG" id="elio:KO353_10825"/>
<protein>
    <submittedName>
        <fullName evidence="2">DUF2842 domain-containing protein</fullName>
    </submittedName>
</protein>
<organism evidence="2 3">
    <name type="scientific">Elioraea tepida</name>
    <dbReference type="NCBI Taxonomy" id="2843330"/>
    <lineage>
        <taxon>Bacteria</taxon>
        <taxon>Pseudomonadati</taxon>
        <taxon>Pseudomonadota</taxon>
        <taxon>Alphaproteobacteria</taxon>
        <taxon>Acetobacterales</taxon>
        <taxon>Elioraeaceae</taxon>
        <taxon>Elioraea</taxon>
    </lineage>
</organism>
<evidence type="ECO:0000313" key="3">
    <source>
        <dbReference type="Proteomes" id="UP000694001"/>
    </source>
</evidence>
<dbReference type="EMBL" id="CP076448">
    <property type="protein sequence ID" value="QXM23793.1"/>
    <property type="molecule type" value="Genomic_DNA"/>
</dbReference>
<evidence type="ECO:0000313" key="2">
    <source>
        <dbReference type="EMBL" id="QXM23793.1"/>
    </source>
</evidence>
<accession>A0A975U1S9</accession>
<reference evidence="2" key="1">
    <citation type="submission" date="2021-06" db="EMBL/GenBank/DDBJ databases">
        <title>Elioraea tepida, sp. nov., a moderately thermophilic aerobic anoxygenic phototrophic bacterium isolated from an alkaline siliceous hot spring mat community in Yellowstone National Park, WY, USA.</title>
        <authorList>
            <person name="Saini M.K."/>
            <person name="Yoshida S."/>
            <person name="Sebastian A."/>
            <person name="Hirose S."/>
            <person name="Hara E."/>
            <person name="Tamaki H."/>
            <person name="Soulier N.T."/>
            <person name="Albert I."/>
            <person name="Hanada S."/>
            <person name="Bryant D.A."/>
            <person name="Tank M."/>
        </authorList>
    </citation>
    <scope>NUCLEOTIDE SEQUENCE</scope>
    <source>
        <strain evidence="2">MS-P2</strain>
    </source>
</reference>
<sequence length="66" mass="6968">MGRGAVALLVGLAGFVAYLLVVLELAALVAGAHWAVELLFFAAAGVVWALPAARLIRWAVGRRARR</sequence>
<gene>
    <name evidence="2" type="ORF">KO353_10825</name>
</gene>
<keyword evidence="1" id="KW-0472">Membrane</keyword>
<evidence type="ECO:0000256" key="1">
    <source>
        <dbReference type="SAM" id="Phobius"/>
    </source>
</evidence>
<dbReference type="Proteomes" id="UP000694001">
    <property type="component" value="Chromosome"/>
</dbReference>
<proteinExistence type="predicted"/>
<dbReference type="AlphaFoldDB" id="A0A975U1S9"/>
<dbReference type="RefSeq" id="WP_218284702.1">
    <property type="nucleotide sequence ID" value="NZ_CP076448.1"/>
</dbReference>
<keyword evidence="1" id="KW-0812">Transmembrane</keyword>
<feature type="transmembrane region" description="Helical" evidence="1">
    <location>
        <begin position="38"/>
        <end position="56"/>
    </location>
</feature>
<feature type="transmembrane region" description="Helical" evidence="1">
    <location>
        <begin position="7"/>
        <end position="32"/>
    </location>
</feature>
<dbReference type="InterPro" id="IPR021265">
    <property type="entry name" value="DUF2842"/>
</dbReference>
<dbReference type="Pfam" id="PF11003">
    <property type="entry name" value="DUF2842"/>
    <property type="match status" value="1"/>
</dbReference>
<keyword evidence="3" id="KW-1185">Reference proteome</keyword>
<keyword evidence="1" id="KW-1133">Transmembrane helix</keyword>
<name>A0A975U1S9_9PROT</name>